<evidence type="ECO:0000256" key="1">
    <source>
        <dbReference type="ARBA" id="ARBA00001947"/>
    </source>
</evidence>
<dbReference type="CDD" id="cd08662">
    <property type="entry name" value="M13"/>
    <property type="match status" value="1"/>
</dbReference>
<gene>
    <name evidence="13" type="primary">LOC102800598</name>
</gene>
<evidence type="ECO:0000256" key="4">
    <source>
        <dbReference type="ARBA" id="ARBA00022723"/>
    </source>
</evidence>
<dbReference type="Pfam" id="PF01431">
    <property type="entry name" value="Peptidase_M13"/>
    <property type="match status" value="1"/>
</dbReference>
<keyword evidence="9" id="KW-0472">Membrane</keyword>
<dbReference type="GeneID" id="102800598"/>
<keyword evidence="5" id="KW-0378">Hydrolase</keyword>
<dbReference type="Pfam" id="PF05649">
    <property type="entry name" value="Peptidase_M13_N"/>
    <property type="match status" value="1"/>
</dbReference>
<dbReference type="InterPro" id="IPR018497">
    <property type="entry name" value="Peptidase_M13_C"/>
</dbReference>
<keyword evidence="12" id="KW-1185">Reference proteome</keyword>
<keyword evidence="3" id="KW-0645">Protease</keyword>
<feature type="domain" description="Peptidase M13 C-terminal" evidence="10">
    <location>
        <begin position="528"/>
        <end position="737"/>
    </location>
</feature>
<evidence type="ECO:0000256" key="5">
    <source>
        <dbReference type="ARBA" id="ARBA00022801"/>
    </source>
</evidence>
<keyword evidence="6" id="KW-0862">Zinc</keyword>
<keyword evidence="4" id="KW-0479">Metal-binding</keyword>
<evidence type="ECO:0000256" key="6">
    <source>
        <dbReference type="ARBA" id="ARBA00022833"/>
    </source>
</evidence>
<dbReference type="InterPro" id="IPR000718">
    <property type="entry name" value="Peptidase_M13"/>
</dbReference>
<dbReference type="InterPro" id="IPR042089">
    <property type="entry name" value="Peptidase_M13_dom_2"/>
</dbReference>
<evidence type="ECO:0000256" key="2">
    <source>
        <dbReference type="ARBA" id="ARBA00007357"/>
    </source>
</evidence>
<name>A0ABM0MHY0_SACKO</name>
<dbReference type="RefSeq" id="XP_006819621.1">
    <property type="nucleotide sequence ID" value="XM_006819558.1"/>
</dbReference>
<dbReference type="PROSITE" id="PS51885">
    <property type="entry name" value="NEPRILYSIN"/>
    <property type="match status" value="1"/>
</dbReference>
<feature type="transmembrane region" description="Helical" evidence="9">
    <location>
        <begin position="65"/>
        <end position="85"/>
    </location>
</feature>
<evidence type="ECO:0000259" key="10">
    <source>
        <dbReference type="Pfam" id="PF01431"/>
    </source>
</evidence>
<protein>
    <submittedName>
        <fullName evidence="13">Endothelin-converting enzyme 1-like</fullName>
    </submittedName>
</protein>
<dbReference type="PRINTS" id="PR00786">
    <property type="entry name" value="NEPRILYSIN"/>
</dbReference>
<sequence>MMKYERTTFEDGDTDPGDAGSMGSLEQANVVSQQTQPPDVTFRASSNQTSSCVSMWKNLSNLERLLFIFCAILLVTVLVLVLVVAKRKPTGVACVTVASSLLNSMDTSIDPCDDFYQYACGGWIKSHPIPDGNSRWSTFGVLWQENQLVMKNALEKPLNESLNEAEIKAKVYYQSCMDKKKFVEKLKAKPLLEAIKLVGGWSVTGKWNESQYDFDMTLTKLQSEFDVQPFYGLWVGTDDKQSSKNIIQIDQSGLGLPNRDYYLNKNDSDPILTAYLEYMTTLTVLLGAEENETRSLMVEVLEFEKDLANITVPSDQRRDEETLYHRIKLKDLFKKAPAFKWLKNIKSLFEKADVTDITEDEDIILYCPDYIEQVSDLILKTPKIVINNYMLWKLVTRLSPFLNQDFRDAAAALAEVLYGASSKTDLWRFCVTDTDGSVGMALGEMFVREAFDGNSKETADAVVDMIGFPNYILDSSKLNERYKGLEFNADEYFANNLRLVKFDLKRSHEKLRKPVNRTRWEMTPPTVNAYYTPTKNEIVFPAGILQTPFYDKEYPRYLNYGGIGMVIGHELTHGFDDKGHLYDKNGLLQKSWWSNETEAKFKQKSQCIVDQYSQYIMKECNMTVNGLQTKGENIADNGGVKEAYNAYRNWRQKNGVIEPTLRLPAVNLTQDQLFFLNYAQIWCSVFTAEGARQKILTRRHSPGEYRVIGALSNSPDFSRVYGCPTGTRMNPANKCQVW</sequence>
<evidence type="ECO:0000313" key="12">
    <source>
        <dbReference type="Proteomes" id="UP000694865"/>
    </source>
</evidence>
<dbReference type="PANTHER" id="PTHR11733">
    <property type="entry name" value="ZINC METALLOPROTEASE FAMILY M13 NEPRILYSIN-RELATED"/>
    <property type="match status" value="1"/>
</dbReference>
<dbReference type="Proteomes" id="UP000694865">
    <property type="component" value="Unplaced"/>
</dbReference>
<accession>A0ABM0MHY0</accession>
<dbReference type="SUPFAM" id="SSF55486">
    <property type="entry name" value="Metalloproteases ('zincins'), catalytic domain"/>
    <property type="match status" value="1"/>
</dbReference>
<evidence type="ECO:0000259" key="11">
    <source>
        <dbReference type="Pfam" id="PF05649"/>
    </source>
</evidence>
<dbReference type="Gene3D" id="1.10.1380.10">
    <property type="entry name" value="Neutral endopeptidase , domain2"/>
    <property type="match status" value="1"/>
</dbReference>
<keyword evidence="9" id="KW-1133">Transmembrane helix</keyword>
<evidence type="ECO:0000256" key="9">
    <source>
        <dbReference type="SAM" id="Phobius"/>
    </source>
</evidence>
<feature type="domain" description="Peptidase M13 N-terminal" evidence="11">
    <location>
        <begin position="111"/>
        <end position="466"/>
    </location>
</feature>
<comment type="cofactor">
    <cofactor evidence="1">
        <name>Zn(2+)</name>
        <dbReference type="ChEBI" id="CHEBI:29105"/>
    </cofactor>
</comment>
<feature type="region of interest" description="Disordered" evidence="8">
    <location>
        <begin position="1"/>
        <end position="23"/>
    </location>
</feature>
<keyword evidence="7" id="KW-0482">Metalloprotease</keyword>
<dbReference type="InterPro" id="IPR024079">
    <property type="entry name" value="MetalloPept_cat_dom_sf"/>
</dbReference>
<proteinExistence type="inferred from homology"/>
<dbReference type="Gene3D" id="3.40.390.10">
    <property type="entry name" value="Collagenase (Catalytic Domain)"/>
    <property type="match status" value="1"/>
</dbReference>
<evidence type="ECO:0000256" key="7">
    <source>
        <dbReference type="ARBA" id="ARBA00023049"/>
    </source>
</evidence>
<evidence type="ECO:0000313" key="13">
    <source>
        <dbReference type="RefSeq" id="XP_006819621.1"/>
    </source>
</evidence>
<comment type="similarity">
    <text evidence="2">Belongs to the peptidase M13 family.</text>
</comment>
<keyword evidence="9" id="KW-0812">Transmembrane</keyword>
<evidence type="ECO:0000256" key="8">
    <source>
        <dbReference type="SAM" id="MobiDB-lite"/>
    </source>
</evidence>
<dbReference type="InterPro" id="IPR008753">
    <property type="entry name" value="Peptidase_M13_N"/>
</dbReference>
<reference evidence="13" key="1">
    <citation type="submission" date="2025-08" db="UniProtKB">
        <authorList>
            <consortium name="RefSeq"/>
        </authorList>
    </citation>
    <scope>IDENTIFICATION</scope>
    <source>
        <tissue evidence="13">Testes</tissue>
    </source>
</reference>
<dbReference type="PANTHER" id="PTHR11733:SF167">
    <property type="entry name" value="FI17812P1-RELATED"/>
    <property type="match status" value="1"/>
</dbReference>
<evidence type="ECO:0000256" key="3">
    <source>
        <dbReference type="ARBA" id="ARBA00022670"/>
    </source>
</evidence>
<organism evidence="12 13">
    <name type="scientific">Saccoglossus kowalevskii</name>
    <name type="common">Acorn worm</name>
    <dbReference type="NCBI Taxonomy" id="10224"/>
    <lineage>
        <taxon>Eukaryota</taxon>
        <taxon>Metazoa</taxon>
        <taxon>Hemichordata</taxon>
        <taxon>Enteropneusta</taxon>
        <taxon>Harrimaniidae</taxon>
        <taxon>Saccoglossus</taxon>
    </lineage>
</organism>